<keyword evidence="5" id="KW-0350">Heme biosynthesis</keyword>
<dbReference type="EMBL" id="CP000749">
    <property type="protein sequence ID" value="ABR69016.1"/>
    <property type="molecule type" value="Genomic_DNA"/>
</dbReference>
<dbReference type="GO" id="GO:0004655">
    <property type="term" value="F:porphobilinogen synthase activity"/>
    <property type="evidence" value="ECO:0007669"/>
    <property type="project" value="UniProtKB-EC"/>
</dbReference>
<protein>
    <recommendedName>
        <fullName evidence="4 13">Delta-aminolevulinic acid dehydratase</fullName>
        <ecNumber evidence="3 13">4.2.1.24</ecNumber>
    </recommendedName>
</protein>
<comment type="catalytic activity">
    <reaction evidence="8 13">
        <text>2 5-aminolevulinate = porphobilinogen + 2 H2O + H(+)</text>
        <dbReference type="Rhea" id="RHEA:24064"/>
        <dbReference type="ChEBI" id="CHEBI:15377"/>
        <dbReference type="ChEBI" id="CHEBI:15378"/>
        <dbReference type="ChEBI" id="CHEBI:58126"/>
        <dbReference type="ChEBI" id="CHEBI:356416"/>
        <dbReference type="EC" id="4.2.1.24"/>
    </reaction>
</comment>
<dbReference type="NCBIfam" id="NF009923">
    <property type="entry name" value="PRK13384.1"/>
    <property type="match status" value="1"/>
</dbReference>
<feature type="binding site" evidence="10">
    <location>
        <position position="320"/>
    </location>
    <ligand>
        <name>5-aminolevulinate</name>
        <dbReference type="ChEBI" id="CHEBI:356416"/>
        <label>2</label>
    </ligand>
</feature>
<dbReference type="PANTHER" id="PTHR11458:SF1">
    <property type="entry name" value="DELTA-AMINOLEVULINIC ACID DEHYDRATASE"/>
    <property type="match status" value="1"/>
</dbReference>
<dbReference type="UniPathway" id="UPA00251">
    <property type="reaction ID" value="UER00318"/>
</dbReference>
<dbReference type="CDD" id="cd00384">
    <property type="entry name" value="ALAD_PBGS"/>
    <property type="match status" value="1"/>
</dbReference>
<feature type="binding site" evidence="10">
    <location>
        <position position="281"/>
    </location>
    <ligand>
        <name>5-aminolevulinate</name>
        <dbReference type="ChEBI" id="CHEBI:356416"/>
        <label>2</label>
    </ligand>
</feature>
<dbReference type="OrthoDB" id="9805001at2"/>
<evidence type="ECO:0000256" key="13">
    <source>
        <dbReference type="RuleBase" id="RU000515"/>
    </source>
</evidence>
<gene>
    <name evidence="15" type="ordered locus">Mmwyl1_0074</name>
</gene>
<reference evidence="15" key="1">
    <citation type="submission" date="2007-06" db="EMBL/GenBank/DDBJ databases">
        <title>Complete sequence of Marinomonas sp. MWYL1.</title>
        <authorList>
            <consortium name="US DOE Joint Genome Institute"/>
            <person name="Copeland A."/>
            <person name="Lucas S."/>
            <person name="Lapidus A."/>
            <person name="Barry K."/>
            <person name="Glavina del Rio T."/>
            <person name="Dalin E."/>
            <person name="Tice H."/>
            <person name="Pitluck S."/>
            <person name="Kiss H."/>
            <person name="Brettin T."/>
            <person name="Bruce D."/>
            <person name="Detter J.C."/>
            <person name="Han C."/>
            <person name="Schmutz J."/>
            <person name="Larimer F."/>
            <person name="Land M."/>
            <person name="Hauser L."/>
            <person name="Kyrpides N."/>
            <person name="Kim E."/>
            <person name="Johnston A.W.B."/>
            <person name="Todd J.D."/>
            <person name="Rogers R."/>
            <person name="Wexler M."/>
            <person name="Bond P.L."/>
            <person name="Li Y."/>
            <person name="Richardson P."/>
        </authorList>
    </citation>
    <scope>NUCLEOTIDE SEQUENCE [LARGE SCALE GENOMIC DNA]</scope>
    <source>
        <strain evidence="15">MWYL1</strain>
    </source>
</reference>
<dbReference type="HOGENOM" id="CLU_035731_0_0_6"/>
<keyword evidence="7 13" id="KW-0627">Porphyrin biosynthesis</keyword>
<evidence type="ECO:0000256" key="10">
    <source>
        <dbReference type="PIRSR" id="PIRSR001415-2"/>
    </source>
</evidence>
<dbReference type="FunFam" id="3.20.20.70:FF:000019">
    <property type="entry name" value="Delta-aminolevulinic acid dehydratase"/>
    <property type="match status" value="1"/>
</dbReference>
<dbReference type="PANTHER" id="PTHR11458">
    <property type="entry name" value="DELTA-AMINOLEVULINIC ACID DEHYDRATASE"/>
    <property type="match status" value="1"/>
</dbReference>
<dbReference type="KEGG" id="mmw:Mmwyl1_0074"/>
<feature type="active site" description="Schiff-base intermediate with substrate" evidence="9">
    <location>
        <position position="255"/>
    </location>
</feature>
<organism evidence="15">
    <name type="scientific">Marinomonas sp. (strain MWYL1)</name>
    <dbReference type="NCBI Taxonomy" id="400668"/>
    <lineage>
        <taxon>Bacteria</taxon>
        <taxon>Pseudomonadati</taxon>
        <taxon>Pseudomonadota</taxon>
        <taxon>Gammaproteobacteria</taxon>
        <taxon>Oceanospirillales</taxon>
        <taxon>Oceanospirillaceae</taxon>
        <taxon>Marinomonas</taxon>
    </lineage>
</organism>
<evidence type="ECO:0000313" key="15">
    <source>
        <dbReference type="EMBL" id="ABR69016.1"/>
    </source>
</evidence>
<accession>A6VRD7</accession>
<feature type="binding site" evidence="11">
    <location>
        <position position="128"/>
    </location>
    <ligand>
        <name>Zn(2+)</name>
        <dbReference type="ChEBI" id="CHEBI:29105"/>
        <note>catalytic</note>
    </ligand>
</feature>
<proteinExistence type="inferred from homology"/>
<evidence type="ECO:0000256" key="9">
    <source>
        <dbReference type="PIRSR" id="PIRSR001415-1"/>
    </source>
</evidence>
<dbReference type="PROSITE" id="PS00169">
    <property type="entry name" value="D_ALA_DEHYDRATASE"/>
    <property type="match status" value="1"/>
</dbReference>
<keyword evidence="11" id="KW-0479">Metal-binding</keyword>
<dbReference type="InterPro" id="IPR001731">
    <property type="entry name" value="ALAD"/>
</dbReference>
<dbReference type="GO" id="GO:0006782">
    <property type="term" value="P:protoporphyrinogen IX biosynthetic process"/>
    <property type="evidence" value="ECO:0007669"/>
    <property type="project" value="UniProtKB-UniPathway"/>
</dbReference>
<evidence type="ECO:0000256" key="14">
    <source>
        <dbReference type="RuleBase" id="RU004161"/>
    </source>
</evidence>
<evidence type="ECO:0000256" key="2">
    <source>
        <dbReference type="ARBA" id="ARBA00008055"/>
    </source>
</evidence>
<evidence type="ECO:0000256" key="7">
    <source>
        <dbReference type="ARBA" id="ARBA00023244"/>
    </source>
</evidence>
<evidence type="ECO:0000256" key="8">
    <source>
        <dbReference type="ARBA" id="ARBA00047651"/>
    </source>
</evidence>
<dbReference type="Gene3D" id="3.20.20.70">
    <property type="entry name" value="Aldolase class I"/>
    <property type="match status" value="1"/>
</dbReference>
<keyword evidence="6 13" id="KW-0456">Lyase</keyword>
<dbReference type="Pfam" id="PF00490">
    <property type="entry name" value="ALAD"/>
    <property type="match status" value="1"/>
</dbReference>
<keyword evidence="11" id="KW-0862">Zinc</keyword>
<evidence type="ECO:0000256" key="12">
    <source>
        <dbReference type="PIRSR" id="PIRSR001415-5"/>
    </source>
</evidence>
<dbReference type="AlphaFoldDB" id="A6VRD7"/>
<dbReference type="SMART" id="SM01004">
    <property type="entry name" value="ALAD"/>
    <property type="match status" value="1"/>
</dbReference>
<dbReference type="SUPFAM" id="SSF51569">
    <property type="entry name" value="Aldolase"/>
    <property type="match status" value="1"/>
</dbReference>
<dbReference type="GO" id="GO:0005829">
    <property type="term" value="C:cytosol"/>
    <property type="evidence" value="ECO:0007669"/>
    <property type="project" value="TreeGrafter"/>
</dbReference>
<evidence type="ECO:0000256" key="4">
    <source>
        <dbReference type="ARBA" id="ARBA00020771"/>
    </source>
</evidence>
<feature type="binding site" evidence="11">
    <location>
        <position position="130"/>
    </location>
    <ligand>
        <name>Zn(2+)</name>
        <dbReference type="ChEBI" id="CHEBI:29105"/>
        <note>catalytic</note>
    </ligand>
</feature>
<dbReference type="eggNOG" id="COG0113">
    <property type="taxonomic scope" value="Bacteria"/>
</dbReference>
<feature type="binding site" evidence="10">
    <location>
        <position position="224"/>
    </location>
    <ligand>
        <name>5-aminolevulinate</name>
        <dbReference type="ChEBI" id="CHEBI:356416"/>
        <label>1</label>
    </ligand>
</feature>
<evidence type="ECO:0000256" key="6">
    <source>
        <dbReference type="ARBA" id="ARBA00023239"/>
    </source>
</evidence>
<dbReference type="GO" id="GO:0008270">
    <property type="term" value="F:zinc ion binding"/>
    <property type="evidence" value="ECO:0007669"/>
    <property type="project" value="TreeGrafter"/>
</dbReference>
<dbReference type="PRINTS" id="PR00144">
    <property type="entry name" value="DALDHYDRTASE"/>
</dbReference>
<evidence type="ECO:0000256" key="3">
    <source>
        <dbReference type="ARBA" id="ARBA00012053"/>
    </source>
</evidence>
<comment type="subunit">
    <text evidence="13">Homooctamer.</text>
</comment>
<feature type="binding site" evidence="12">
    <location>
        <position position="240"/>
    </location>
    <ligand>
        <name>Mg(2+)</name>
        <dbReference type="ChEBI" id="CHEBI:18420"/>
    </ligand>
</feature>
<dbReference type="STRING" id="400668.Mmwyl1_0074"/>
<dbReference type="InterPro" id="IPR013785">
    <property type="entry name" value="Aldolase_TIM"/>
</dbReference>
<dbReference type="PIRSF" id="PIRSF001415">
    <property type="entry name" value="Porphbilin_synth"/>
    <property type="match status" value="1"/>
</dbReference>
<name>A6VRD7_MARMS</name>
<feature type="active site" description="Schiff-base intermediate with substrate" evidence="9">
    <location>
        <position position="203"/>
    </location>
</feature>
<feature type="binding site" evidence="10">
    <location>
        <position position="213"/>
    </location>
    <ligand>
        <name>5-aminolevulinate</name>
        <dbReference type="ChEBI" id="CHEBI:356416"/>
        <label>1</label>
    </ligand>
</feature>
<comment type="similarity">
    <text evidence="2 14">Belongs to the ALAD family.</text>
</comment>
<dbReference type="InterPro" id="IPR030656">
    <property type="entry name" value="ALAD_AS"/>
</dbReference>
<evidence type="ECO:0000256" key="11">
    <source>
        <dbReference type="PIRSR" id="PIRSR001415-3"/>
    </source>
</evidence>
<comment type="pathway">
    <text evidence="1">Porphyrin-containing compound metabolism; protoporphyrin-IX biosynthesis; coproporphyrinogen-III from 5-aminolevulinate: step 1/4.</text>
</comment>
<dbReference type="EC" id="4.2.1.24" evidence="3 13"/>
<dbReference type="NCBIfam" id="NF006762">
    <property type="entry name" value="PRK09283.1"/>
    <property type="match status" value="1"/>
</dbReference>
<evidence type="ECO:0000256" key="5">
    <source>
        <dbReference type="ARBA" id="ARBA00023133"/>
    </source>
</evidence>
<evidence type="ECO:0000256" key="1">
    <source>
        <dbReference type="ARBA" id="ARBA00004694"/>
    </source>
</evidence>
<keyword evidence="12" id="KW-0460">Magnesium</keyword>
<sequence length="346" mass="38724">MPFSDHTALLHLKKRLRRLRTSPHMRALVREHDVKLSDLIYPIFIEENITDEVPINSLPGLTRLPEAQLSAEIESLYELGIRYVMPFGISHHKDNCGSDTWNSEGLLFRMISTIKAVNPEMMVIPDICFCEYTTHGHCGVLKNQIIDNDETVQNLVKQCINAARAGADMLAPSAMMDGQVMAIRQGLDQAGFNHVAILAHAAKFASSFYGPFRDAVECELKGDRHTYQLDYANARQALHEAILDEQEGADILMIKPGTPYLDILAKLRSETLLPLAVYQVSGEYAIIKCAAQSGLLNERETVLETLTGCKRAGADLIVTYYAKQFAQWLREDNDHHHLASIIGHKS</sequence>
<feature type="binding site" evidence="11">
    <location>
        <position position="138"/>
    </location>
    <ligand>
        <name>Zn(2+)</name>
        <dbReference type="ChEBI" id="CHEBI:29105"/>
        <note>catalytic</note>
    </ligand>
</feature>